<evidence type="ECO:0000313" key="1">
    <source>
        <dbReference type="EMBL" id="CAH8391922.1"/>
    </source>
</evidence>
<sequence>MDGIWQRSSGSELSSSSSVFFVSANWVESQDFLLARSMLLLPATRDERRESEREGRGGFAIAKNSLDSWFRVKDRSEDEEE</sequence>
<gene>
    <name evidence="1" type="ORF">ERUC_LOCUS44405</name>
</gene>
<evidence type="ECO:0000313" key="2">
    <source>
        <dbReference type="Proteomes" id="UP001642260"/>
    </source>
</evidence>
<organism evidence="1 2">
    <name type="scientific">Eruca vesicaria subsp. sativa</name>
    <name type="common">Garden rocket</name>
    <name type="synonym">Eruca sativa</name>
    <dbReference type="NCBI Taxonomy" id="29727"/>
    <lineage>
        <taxon>Eukaryota</taxon>
        <taxon>Viridiplantae</taxon>
        <taxon>Streptophyta</taxon>
        <taxon>Embryophyta</taxon>
        <taxon>Tracheophyta</taxon>
        <taxon>Spermatophyta</taxon>
        <taxon>Magnoliopsida</taxon>
        <taxon>eudicotyledons</taxon>
        <taxon>Gunneridae</taxon>
        <taxon>Pentapetalae</taxon>
        <taxon>rosids</taxon>
        <taxon>malvids</taxon>
        <taxon>Brassicales</taxon>
        <taxon>Brassicaceae</taxon>
        <taxon>Brassiceae</taxon>
        <taxon>Eruca</taxon>
    </lineage>
</organism>
<keyword evidence="2" id="KW-1185">Reference proteome</keyword>
<name>A0ABC8M856_ERUVS</name>
<dbReference type="EMBL" id="CAKOAT010969598">
    <property type="protein sequence ID" value="CAH8391922.1"/>
    <property type="molecule type" value="Genomic_DNA"/>
</dbReference>
<reference evidence="1 2" key="1">
    <citation type="submission" date="2022-03" db="EMBL/GenBank/DDBJ databases">
        <authorList>
            <person name="Macdonald S."/>
            <person name="Ahmed S."/>
            <person name="Newling K."/>
        </authorList>
    </citation>
    <scope>NUCLEOTIDE SEQUENCE [LARGE SCALE GENOMIC DNA]</scope>
</reference>
<protein>
    <submittedName>
        <fullName evidence="1">Uncharacterized protein</fullName>
    </submittedName>
</protein>
<dbReference type="AlphaFoldDB" id="A0ABC8M856"/>
<comment type="caution">
    <text evidence="1">The sequence shown here is derived from an EMBL/GenBank/DDBJ whole genome shotgun (WGS) entry which is preliminary data.</text>
</comment>
<accession>A0ABC8M856</accession>
<proteinExistence type="predicted"/>
<dbReference type="Proteomes" id="UP001642260">
    <property type="component" value="Unassembled WGS sequence"/>
</dbReference>